<dbReference type="KEGG" id="qsa:O6P43_030988"/>
<organism evidence="1 2">
    <name type="scientific">Quillaja saponaria</name>
    <name type="common">Soap bark tree</name>
    <dbReference type="NCBI Taxonomy" id="32244"/>
    <lineage>
        <taxon>Eukaryota</taxon>
        <taxon>Viridiplantae</taxon>
        <taxon>Streptophyta</taxon>
        <taxon>Embryophyta</taxon>
        <taxon>Tracheophyta</taxon>
        <taxon>Spermatophyta</taxon>
        <taxon>Magnoliopsida</taxon>
        <taxon>eudicotyledons</taxon>
        <taxon>Gunneridae</taxon>
        <taxon>Pentapetalae</taxon>
        <taxon>rosids</taxon>
        <taxon>fabids</taxon>
        <taxon>Fabales</taxon>
        <taxon>Quillajaceae</taxon>
        <taxon>Quillaja</taxon>
    </lineage>
</organism>
<dbReference type="Proteomes" id="UP001163823">
    <property type="component" value="Chromosome 13"/>
</dbReference>
<dbReference type="InterPro" id="IPR044248">
    <property type="entry name" value="DPH3/4-like"/>
</dbReference>
<keyword evidence="2" id="KW-1185">Reference proteome</keyword>
<sequence>MGMDEGAIKKKAIVTQMIVVIMMKMFVADAADTNDVFSPCLDAKVQKSDGFTFGLAFSTKESFFLDQTQLSPCDRRLALSGKGAQLSVFRPKVDEISLLTINSSTFDPVMAGGFMVAFAGQKYAARSLPIMVADNTNTITSFTLVLEFQQGTLQNLYWKNFGCDACSGDSFVCLNNQDCAVPTSKCKSKGGNIECNIGIQLTFSGTDKNLNALNSWYEVGKLRQYSLYGLYSDLRDSVAGEYGKLI</sequence>
<dbReference type="GO" id="GO:0046872">
    <property type="term" value="F:metal ion binding"/>
    <property type="evidence" value="ECO:0007669"/>
    <property type="project" value="InterPro"/>
</dbReference>
<accession>A0AAD7KU00</accession>
<gene>
    <name evidence="1" type="ORF">O6P43_030988</name>
</gene>
<dbReference type="GO" id="GO:0017183">
    <property type="term" value="P:protein histidyl modification to diphthamide"/>
    <property type="evidence" value="ECO:0007669"/>
    <property type="project" value="InterPro"/>
</dbReference>
<comment type="caution">
    <text evidence="1">The sequence shown here is derived from an EMBL/GenBank/DDBJ whole genome shotgun (WGS) entry which is preliminary data.</text>
</comment>
<dbReference type="PANTHER" id="PTHR21454">
    <property type="entry name" value="DPH3 HOMOLOG-RELATED"/>
    <property type="match status" value="1"/>
</dbReference>
<evidence type="ECO:0000313" key="2">
    <source>
        <dbReference type="Proteomes" id="UP001163823"/>
    </source>
</evidence>
<reference evidence="1" key="1">
    <citation type="journal article" date="2023" name="Science">
        <title>Elucidation of the pathway for biosynthesis of saponin adjuvants from the soapbark tree.</title>
        <authorList>
            <person name="Reed J."/>
            <person name="Orme A."/>
            <person name="El-Demerdash A."/>
            <person name="Owen C."/>
            <person name="Martin L.B.B."/>
            <person name="Misra R.C."/>
            <person name="Kikuchi S."/>
            <person name="Rejzek M."/>
            <person name="Martin A.C."/>
            <person name="Harkess A."/>
            <person name="Leebens-Mack J."/>
            <person name="Louveau T."/>
            <person name="Stephenson M.J."/>
            <person name="Osbourn A."/>
        </authorList>
    </citation>
    <scope>NUCLEOTIDE SEQUENCE</scope>
    <source>
        <strain evidence="1">S10</strain>
    </source>
</reference>
<evidence type="ECO:0000313" key="1">
    <source>
        <dbReference type="EMBL" id="KAJ7946008.1"/>
    </source>
</evidence>
<dbReference type="GO" id="GO:0005829">
    <property type="term" value="C:cytosol"/>
    <property type="evidence" value="ECO:0007669"/>
    <property type="project" value="TreeGrafter"/>
</dbReference>
<protein>
    <submittedName>
        <fullName evidence="1">CSL zinc finger domain-containing protein</fullName>
    </submittedName>
</protein>
<name>A0AAD7KU00_QUISA</name>
<dbReference type="EMBL" id="JARAOO010000013">
    <property type="protein sequence ID" value="KAJ7946008.1"/>
    <property type="molecule type" value="Genomic_DNA"/>
</dbReference>
<dbReference type="PANTHER" id="PTHR21454:SF44">
    <property type="entry name" value="EXPP1 PROTEIN"/>
    <property type="match status" value="1"/>
</dbReference>
<proteinExistence type="predicted"/>
<dbReference type="AlphaFoldDB" id="A0AAD7KU00"/>